<organism evidence="2 3">
    <name type="scientific">Aurantiacibacter xanthus</name>
    <dbReference type="NCBI Taxonomy" id="1784712"/>
    <lineage>
        <taxon>Bacteria</taxon>
        <taxon>Pseudomonadati</taxon>
        <taxon>Pseudomonadota</taxon>
        <taxon>Alphaproteobacteria</taxon>
        <taxon>Sphingomonadales</taxon>
        <taxon>Erythrobacteraceae</taxon>
        <taxon>Aurantiacibacter</taxon>
    </lineage>
</organism>
<keyword evidence="3" id="KW-1185">Reference proteome</keyword>
<feature type="transmembrane region" description="Helical" evidence="1">
    <location>
        <begin position="20"/>
        <end position="45"/>
    </location>
</feature>
<dbReference type="InterPro" id="IPR002528">
    <property type="entry name" value="MATE_fam"/>
</dbReference>
<dbReference type="Proteomes" id="UP000265366">
    <property type="component" value="Unassembled WGS sequence"/>
</dbReference>
<keyword evidence="1" id="KW-0472">Membrane</keyword>
<proteinExistence type="predicted"/>
<dbReference type="RefSeq" id="WP_245978728.1">
    <property type="nucleotide sequence ID" value="NZ_QXFM01000114.1"/>
</dbReference>
<evidence type="ECO:0000313" key="3">
    <source>
        <dbReference type="Proteomes" id="UP000265366"/>
    </source>
</evidence>
<feature type="transmembrane region" description="Helical" evidence="1">
    <location>
        <begin position="57"/>
        <end position="76"/>
    </location>
</feature>
<keyword evidence="1" id="KW-0812">Transmembrane</keyword>
<dbReference type="GO" id="GO:0015297">
    <property type="term" value="F:antiporter activity"/>
    <property type="evidence" value="ECO:0007669"/>
    <property type="project" value="InterPro"/>
</dbReference>
<evidence type="ECO:0000256" key="1">
    <source>
        <dbReference type="SAM" id="Phobius"/>
    </source>
</evidence>
<reference evidence="2 3" key="1">
    <citation type="submission" date="2018-08" db="EMBL/GenBank/DDBJ databases">
        <title>Erythrobacter zhengii sp.nov., a bacterium isolated from deep-sea sediment.</title>
        <authorList>
            <person name="Fang C."/>
            <person name="Wu Y.-H."/>
            <person name="Sun C."/>
            <person name="Wang H."/>
            <person name="Cheng H."/>
            <person name="Meng F.-X."/>
            <person name="Wang C.-S."/>
            <person name="Xu X.-W."/>
        </authorList>
    </citation>
    <scope>NUCLEOTIDE SEQUENCE [LARGE SCALE GENOMIC DNA]</scope>
    <source>
        <strain evidence="2 3">CCTCC AB 2015396</strain>
    </source>
</reference>
<keyword evidence="1" id="KW-1133">Transmembrane helix</keyword>
<gene>
    <name evidence="2" type="ORF">D2V17_13975</name>
</gene>
<dbReference type="AlphaFoldDB" id="A0A3A1P390"/>
<name>A0A3A1P390_9SPHN</name>
<dbReference type="GO" id="GO:0042910">
    <property type="term" value="F:xenobiotic transmembrane transporter activity"/>
    <property type="evidence" value="ECO:0007669"/>
    <property type="project" value="InterPro"/>
</dbReference>
<accession>A0A3A1P390</accession>
<protein>
    <submittedName>
        <fullName evidence="2">MATE family efflux transporter</fullName>
    </submittedName>
</protein>
<dbReference type="EMBL" id="QXFM01000114">
    <property type="protein sequence ID" value="RIV83020.1"/>
    <property type="molecule type" value="Genomic_DNA"/>
</dbReference>
<dbReference type="GO" id="GO:0016020">
    <property type="term" value="C:membrane"/>
    <property type="evidence" value="ECO:0007669"/>
    <property type="project" value="InterPro"/>
</dbReference>
<dbReference type="Pfam" id="PF01554">
    <property type="entry name" value="MatE"/>
    <property type="match status" value="1"/>
</dbReference>
<sequence length="77" mass="7989">MRPTALPPTPGWKAESAATARLAVPLVLANLLQMLTYAVDVIFIARLGPEELAASSLTVAIIGFLLWSLSGLTGAVA</sequence>
<evidence type="ECO:0000313" key="2">
    <source>
        <dbReference type="EMBL" id="RIV83020.1"/>
    </source>
</evidence>
<feature type="non-terminal residue" evidence="2">
    <location>
        <position position="77"/>
    </location>
</feature>
<comment type="caution">
    <text evidence="2">The sequence shown here is derived from an EMBL/GenBank/DDBJ whole genome shotgun (WGS) entry which is preliminary data.</text>
</comment>